<accession>A0ABW7N5K0</accession>
<keyword evidence="3" id="KW-1185">Reference proteome</keyword>
<dbReference type="InterPro" id="IPR005135">
    <property type="entry name" value="Endo/exonuclease/phosphatase"/>
</dbReference>
<name>A0ABW7N5K0_9BACT</name>
<dbReference type="InterPro" id="IPR051916">
    <property type="entry name" value="GPI-anchor_lipid_remodeler"/>
</dbReference>
<evidence type="ECO:0000313" key="2">
    <source>
        <dbReference type="EMBL" id="MFH6982325.1"/>
    </source>
</evidence>
<keyword evidence="2" id="KW-0255">Endonuclease</keyword>
<dbReference type="EMBL" id="JBIPKE010000011">
    <property type="protein sequence ID" value="MFH6982325.1"/>
    <property type="molecule type" value="Genomic_DNA"/>
</dbReference>
<dbReference type="Gene3D" id="3.60.10.10">
    <property type="entry name" value="Endonuclease/exonuclease/phosphatase"/>
    <property type="match status" value="1"/>
</dbReference>
<feature type="domain" description="Endonuclease/exonuclease/phosphatase" evidence="1">
    <location>
        <begin position="56"/>
        <end position="322"/>
    </location>
</feature>
<gene>
    <name evidence="2" type="ORF">ACHKAR_02690</name>
</gene>
<organism evidence="2 3">
    <name type="scientific">Marinoscillum luteum</name>
    <dbReference type="NCBI Taxonomy" id="861051"/>
    <lineage>
        <taxon>Bacteria</taxon>
        <taxon>Pseudomonadati</taxon>
        <taxon>Bacteroidota</taxon>
        <taxon>Cytophagia</taxon>
        <taxon>Cytophagales</taxon>
        <taxon>Reichenbachiellaceae</taxon>
        <taxon>Marinoscillum</taxon>
    </lineage>
</organism>
<dbReference type="PANTHER" id="PTHR14859">
    <property type="entry name" value="CALCOFLUOR WHITE HYPERSENSITIVE PROTEIN PRECURSOR"/>
    <property type="match status" value="1"/>
</dbReference>
<dbReference type="GO" id="GO:0004519">
    <property type="term" value="F:endonuclease activity"/>
    <property type="evidence" value="ECO:0007669"/>
    <property type="project" value="UniProtKB-KW"/>
</dbReference>
<dbReference type="PANTHER" id="PTHR14859:SF1">
    <property type="entry name" value="PGAP2-INTERACTING PROTEIN"/>
    <property type="match status" value="1"/>
</dbReference>
<protein>
    <submittedName>
        <fullName evidence="2">Endonuclease/exonuclease/phosphatase family protein</fullName>
    </submittedName>
</protein>
<comment type="caution">
    <text evidence="2">The sequence shown here is derived from an EMBL/GenBank/DDBJ whole genome shotgun (WGS) entry which is preliminary data.</text>
</comment>
<dbReference type="SUPFAM" id="SSF56219">
    <property type="entry name" value="DNase I-like"/>
    <property type="match status" value="1"/>
</dbReference>
<dbReference type="RefSeq" id="WP_395416066.1">
    <property type="nucleotide sequence ID" value="NZ_JBIPKE010000011.1"/>
</dbReference>
<evidence type="ECO:0000259" key="1">
    <source>
        <dbReference type="Pfam" id="PF03372"/>
    </source>
</evidence>
<evidence type="ECO:0000313" key="3">
    <source>
        <dbReference type="Proteomes" id="UP001610063"/>
    </source>
</evidence>
<keyword evidence="2" id="KW-0378">Hydrolase</keyword>
<keyword evidence="2" id="KW-0540">Nuclease</keyword>
<dbReference type="Proteomes" id="UP001610063">
    <property type="component" value="Unassembled WGS sequence"/>
</dbReference>
<sequence length="338" mass="38503">MARIIITLLFFVTLGITSLFIVASEGNLEKDQHFSTTQYDSKIKQFERSDTLSVVTFNIGYLSGMTNNLAVERVEELYHQNLSVALKTLERIEADMIGLQEVDFGSQRSFMYNQLDSLALQLDYPYAYRSVNWDKKFVPFPYWPLGHQFGKMLSGQAILSMFPVANAQTITLIKPINTSFVYNAFYIDRLVQVCDLVLAPGDTIRVMNLHLEAFDQETRLAQAETVKQLFESYSDQLPVLLIGDFNSQPEYLQPDDAMSVIMSAKHIRSAVDSLTYESSPASFNTFNSREPYQMIDYILYNENFITSVGQSVISETGEISDHLPLLMKFVLRGENDEN</sequence>
<proteinExistence type="predicted"/>
<dbReference type="Pfam" id="PF03372">
    <property type="entry name" value="Exo_endo_phos"/>
    <property type="match status" value="1"/>
</dbReference>
<reference evidence="2 3" key="1">
    <citation type="journal article" date="2013" name="Int. J. Syst. Evol. Microbiol.">
        <title>Marinoscillum luteum sp. nov., isolated from marine sediment.</title>
        <authorList>
            <person name="Cha I.T."/>
            <person name="Park S.J."/>
            <person name="Kim S.J."/>
            <person name="Kim J.G."/>
            <person name="Jung M.Y."/>
            <person name="Shin K.S."/>
            <person name="Kwon K.K."/>
            <person name="Yang S.H."/>
            <person name="Seo Y.S."/>
            <person name="Rhee S.K."/>
        </authorList>
    </citation>
    <scope>NUCLEOTIDE SEQUENCE [LARGE SCALE GENOMIC DNA]</scope>
    <source>
        <strain evidence="2 3">KCTC 23939</strain>
    </source>
</reference>
<dbReference type="InterPro" id="IPR036691">
    <property type="entry name" value="Endo/exonu/phosph_ase_sf"/>
</dbReference>